<dbReference type="EMBL" id="WNYA01000002">
    <property type="protein sequence ID" value="KAG8590228.1"/>
    <property type="molecule type" value="Genomic_DNA"/>
</dbReference>
<protein>
    <submittedName>
        <fullName evidence="2">Uncharacterized protein</fullName>
    </submittedName>
</protein>
<feature type="region of interest" description="Disordered" evidence="1">
    <location>
        <begin position="60"/>
        <end position="79"/>
    </location>
</feature>
<comment type="caution">
    <text evidence="2">The sequence shown here is derived from an EMBL/GenBank/DDBJ whole genome shotgun (WGS) entry which is preliminary data.</text>
</comment>
<keyword evidence="3" id="KW-1185">Reference proteome</keyword>
<dbReference type="AlphaFoldDB" id="A0AAV7D1U0"/>
<proteinExistence type="predicted"/>
<evidence type="ECO:0000313" key="2">
    <source>
        <dbReference type="EMBL" id="KAG8590228.1"/>
    </source>
</evidence>
<feature type="compositionally biased region" description="Basic and acidic residues" evidence="1">
    <location>
        <begin position="67"/>
        <end position="79"/>
    </location>
</feature>
<accession>A0AAV7D1U0</accession>
<sequence>MCEPLLDTLRNAEDVLCLTLYPAYSSQPLYKLSPFCDSLVSGCNPNLFLHIGNLPLTKTVKRREKKEKRGEIKTLKRKH</sequence>
<organism evidence="2 3">
    <name type="scientific">Engystomops pustulosus</name>
    <name type="common">Tungara frog</name>
    <name type="synonym">Physalaemus pustulosus</name>
    <dbReference type="NCBI Taxonomy" id="76066"/>
    <lineage>
        <taxon>Eukaryota</taxon>
        <taxon>Metazoa</taxon>
        <taxon>Chordata</taxon>
        <taxon>Craniata</taxon>
        <taxon>Vertebrata</taxon>
        <taxon>Euteleostomi</taxon>
        <taxon>Amphibia</taxon>
        <taxon>Batrachia</taxon>
        <taxon>Anura</taxon>
        <taxon>Neobatrachia</taxon>
        <taxon>Hyloidea</taxon>
        <taxon>Leptodactylidae</taxon>
        <taxon>Leiuperinae</taxon>
        <taxon>Engystomops</taxon>
    </lineage>
</organism>
<reference evidence="2" key="1">
    <citation type="thesis" date="2020" institute="ProQuest LLC" country="789 East Eisenhower Parkway, Ann Arbor, MI, USA">
        <title>Comparative Genomics and Chromosome Evolution.</title>
        <authorList>
            <person name="Mudd A.B."/>
        </authorList>
    </citation>
    <scope>NUCLEOTIDE SEQUENCE</scope>
    <source>
        <strain evidence="2">237g6f4</strain>
        <tissue evidence="2">Blood</tissue>
    </source>
</reference>
<evidence type="ECO:0000256" key="1">
    <source>
        <dbReference type="SAM" id="MobiDB-lite"/>
    </source>
</evidence>
<gene>
    <name evidence="2" type="ORF">GDO81_006686</name>
</gene>
<name>A0AAV7D1U0_ENGPU</name>
<evidence type="ECO:0000313" key="3">
    <source>
        <dbReference type="Proteomes" id="UP000824782"/>
    </source>
</evidence>
<dbReference type="Proteomes" id="UP000824782">
    <property type="component" value="Unassembled WGS sequence"/>
</dbReference>